<dbReference type="AlphaFoldDB" id="A0A4Z1H7R9"/>
<feature type="compositionally biased region" description="Basic and acidic residues" evidence="1">
    <location>
        <begin position="554"/>
        <end position="564"/>
    </location>
</feature>
<protein>
    <submittedName>
        <fullName evidence="2">Uncharacterized protein</fullName>
    </submittedName>
</protein>
<comment type="caution">
    <text evidence="2">The sequence shown here is derived from an EMBL/GenBank/DDBJ whole genome shotgun (WGS) entry which is preliminary data.</text>
</comment>
<feature type="compositionally biased region" description="Basic and acidic residues" evidence="1">
    <location>
        <begin position="581"/>
        <end position="602"/>
    </location>
</feature>
<dbReference type="OrthoDB" id="3535741at2759"/>
<feature type="compositionally biased region" description="Polar residues" evidence="1">
    <location>
        <begin position="88"/>
        <end position="121"/>
    </location>
</feature>
<feature type="compositionally biased region" description="Basic and acidic residues" evidence="1">
    <location>
        <begin position="487"/>
        <end position="515"/>
    </location>
</feature>
<feature type="compositionally biased region" description="Basic and acidic residues" evidence="1">
    <location>
        <begin position="19"/>
        <end position="32"/>
    </location>
</feature>
<feature type="compositionally biased region" description="Polar residues" evidence="1">
    <location>
        <begin position="311"/>
        <end position="321"/>
    </location>
</feature>
<keyword evidence="3" id="KW-1185">Reference proteome</keyword>
<name>A0A4Z1H7R9_9HELO</name>
<proteinExistence type="predicted"/>
<dbReference type="Proteomes" id="UP000297527">
    <property type="component" value="Unassembled WGS sequence"/>
</dbReference>
<feature type="compositionally biased region" description="Basic and acidic residues" evidence="1">
    <location>
        <begin position="460"/>
        <end position="477"/>
    </location>
</feature>
<sequence>MSDFPDKDAMPGPEQMFENMKEADGKGLDVSKRSPGSMPEPAPASIFTDAELDQYTSLYDFDGATMFDADWMGQVAEDFDQFNAIGSNPDLNASPVTMNEQYPIVTSSTSANEPSSEQNPTDTPPADIPSLDNRVLSQERQDDFLNTLDENSPEEINSWYANAVATRANSNGLSEQNGEENIPEFTQQDQAILDSFGPAIAEEISAKYPAQDELNMASSQTSQAPTAQITVLQSSEQLGGTSNTNSLEDPTSSHVQPKDNVTTLNQMDELIESTEKESPASILNFHQYDETFLSAQTIPSSPMNHDEHATSNDQGSTSQSSIRIQKSAPVMTVQQPFFRQNEAAAAQEIFEHNSLGGRGEYDEYRRVTQMQSEDDSTYAPAPHRYPDPSHGDFGAAQAPQPYPCLQAFGNNNLGAGIEMQRAGNDRAGIENRVDNTNNVVSQRKENDQRSKASQVSKKRAGWETRPDAARPRVRMTEEEFQWLRPNEGPRDVFETQRKKAAEEKLKKEAEADAMEKAGMPRPQSKQQKPFRGGIHIEVWEKERLNNRRRAQGKSGRDLFLEKPKLRGKRKGREMSEVEPQPESKKLKLEESGRFESHSESKGVNEGWAQAAYASSMPAVDRFNRGMSSYPYSDPNPMTGQMNQGMTSSGPIHNSYIDDHYGDYYGNNYGNNNYAGNHYTGPSLGNGVMSSGMTRNGALGSMPASGAAYLSMSQGSRPESHGAHQTQAVYSHNQHPGSFHGRPEQKVTANYGRNSGPQAVMNPANEPSANGGNGIPSYIAGQNAQVLRSIDHVYYPNQLGGMRSIPNNWIDPMLQSQAHFPVPSVMGAQTREHALENHEYDEEFEDFGAQEKRSH</sequence>
<dbReference type="EMBL" id="PQXN01000411">
    <property type="protein sequence ID" value="TGO45198.1"/>
    <property type="molecule type" value="Genomic_DNA"/>
</dbReference>
<accession>A0A4Z1H7R9</accession>
<gene>
    <name evidence="2" type="ORF">BCON_0413g00010</name>
</gene>
<feature type="region of interest" description="Disordered" evidence="1">
    <location>
        <begin position="545"/>
        <end position="602"/>
    </location>
</feature>
<organism evidence="2 3">
    <name type="scientific">Botryotinia convoluta</name>
    <dbReference type="NCBI Taxonomy" id="54673"/>
    <lineage>
        <taxon>Eukaryota</taxon>
        <taxon>Fungi</taxon>
        <taxon>Dikarya</taxon>
        <taxon>Ascomycota</taxon>
        <taxon>Pezizomycotina</taxon>
        <taxon>Leotiomycetes</taxon>
        <taxon>Helotiales</taxon>
        <taxon>Sclerotiniaceae</taxon>
        <taxon>Botryotinia</taxon>
    </lineage>
</organism>
<evidence type="ECO:0000313" key="2">
    <source>
        <dbReference type="EMBL" id="TGO45198.1"/>
    </source>
</evidence>
<feature type="region of interest" description="Disordered" evidence="1">
    <location>
        <begin position="88"/>
        <end position="151"/>
    </location>
</feature>
<feature type="region of interest" description="Disordered" evidence="1">
    <location>
        <begin position="1"/>
        <end position="45"/>
    </location>
</feature>
<evidence type="ECO:0000313" key="3">
    <source>
        <dbReference type="Proteomes" id="UP000297527"/>
    </source>
</evidence>
<reference evidence="2 3" key="1">
    <citation type="submission" date="2017-12" db="EMBL/GenBank/DDBJ databases">
        <title>Comparative genomics of Botrytis spp.</title>
        <authorList>
            <person name="Valero-Jimenez C.A."/>
            <person name="Tapia P."/>
            <person name="Veloso J."/>
            <person name="Silva-Moreno E."/>
            <person name="Staats M."/>
            <person name="Valdes J.H."/>
            <person name="Van Kan J.A.L."/>
        </authorList>
    </citation>
    <scope>NUCLEOTIDE SEQUENCE [LARGE SCALE GENOMIC DNA]</scope>
    <source>
        <strain evidence="2 3">MUCL11595</strain>
    </source>
</reference>
<feature type="region of interest" description="Disordered" evidence="1">
    <location>
        <begin position="238"/>
        <end position="259"/>
    </location>
</feature>
<evidence type="ECO:0000256" key="1">
    <source>
        <dbReference type="SAM" id="MobiDB-lite"/>
    </source>
</evidence>
<feature type="region of interest" description="Disordered" evidence="1">
    <location>
        <begin position="298"/>
        <end position="321"/>
    </location>
</feature>
<feature type="region of interest" description="Disordered" evidence="1">
    <location>
        <begin position="430"/>
        <end position="529"/>
    </location>
</feature>